<evidence type="ECO:0000256" key="1">
    <source>
        <dbReference type="SAM" id="Phobius"/>
    </source>
</evidence>
<comment type="caution">
    <text evidence="2">The sequence shown here is derived from an EMBL/GenBank/DDBJ whole genome shotgun (WGS) entry which is preliminary data.</text>
</comment>
<dbReference type="EMBL" id="LAZR01059176">
    <property type="protein sequence ID" value="KKK68359.1"/>
    <property type="molecule type" value="Genomic_DNA"/>
</dbReference>
<evidence type="ECO:0000313" key="2">
    <source>
        <dbReference type="EMBL" id="KKK68359.1"/>
    </source>
</evidence>
<gene>
    <name evidence="2" type="ORF">LCGC14_2944830</name>
</gene>
<dbReference type="AlphaFoldDB" id="A0A0F8ZPP6"/>
<reference evidence="2" key="1">
    <citation type="journal article" date="2015" name="Nature">
        <title>Complex archaea that bridge the gap between prokaryotes and eukaryotes.</title>
        <authorList>
            <person name="Spang A."/>
            <person name="Saw J.H."/>
            <person name="Jorgensen S.L."/>
            <person name="Zaremba-Niedzwiedzka K."/>
            <person name="Martijn J."/>
            <person name="Lind A.E."/>
            <person name="van Eijk R."/>
            <person name="Schleper C."/>
            <person name="Guy L."/>
            <person name="Ettema T.J."/>
        </authorList>
    </citation>
    <scope>NUCLEOTIDE SEQUENCE</scope>
</reference>
<name>A0A0F8ZPP6_9ZZZZ</name>
<sequence>MKDITISGKRIKTELRWLIISLAIAFVFNIYSIIKYKTSLAELFTSL</sequence>
<keyword evidence="1" id="KW-1133">Transmembrane helix</keyword>
<proteinExistence type="predicted"/>
<organism evidence="2">
    <name type="scientific">marine sediment metagenome</name>
    <dbReference type="NCBI Taxonomy" id="412755"/>
    <lineage>
        <taxon>unclassified sequences</taxon>
        <taxon>metagenomes</taxon>
        <taxon>ecological metagenomes</taxon>
    </lineage>
</organism>
<protein>
    <submittedName>
        <fullName evidence="2">Uncharacterized protein</fullName>
    </submittedName>
</protein>
<feature type="transmembrane region" description="Helical" evidence="1">
    <location>
        <begin position="15"/>
        <end position="34"/>
    </location>
</feature>
<keyword evidence="1" id="KW-0812">Transmembrane</keyword>
<keyword evidence="1" id="KW-0472">Membrane</keyword>
<accession>A0A0F8ZPP6</accession>
<feature type="non-terminal residue" evidence="2">
    <location>
        <position position="47"/>
    </location>
</feature>